<dbReference type="CDD" id="cd13921">
    <property type="entry name" value="Amicyanin"/>
    <property type="match status" value="1"/>
</dbReference>
<evidence type="ECO:0000313" key="7">
    <source>
        <dbReference type="Proteomes" id="UP000069705"/>
    </source>
</evidence>
<feature type="compositionally biased region" description="Low complexity" evidence="3">
    <location>
        <begin position="54"/>
        <end position="64"/>
    </location>
</feature>
<dbReference type="PANTHER" id="PTHR36507">
    <property type="entry name" value="BLL1555 PROTEIN"/>
    <property type="match status" value="1"/>
</dbReference>
<dbReference type="GO" id="GO:0005507">
    <property type="term" value="F:copper ion binding"/>
    <property type="evidence" value="ECO:0007669"/>
    <property type="project" value="InterPro"/>
</dbReference>
<protein>
    <submittedName>
        <fullName evidence="6">Amicyanin</fullName>
    </submittedName>
</protein>
<dbReference type="InterPro" id="IPR008972">
    <property type="entry name" value="Cupredoxin"/>
</dbReference>
<dbReference type="AlphaFoldDB" id="A0A100WVW0"/>
<dbReference type="Proteomes" id="UP000069705">
    <property type="component" value="Unassembled WGS sequence"/>
</dbReference>
<dbReference type="SUPFAM" id="SSF49503">
    <property type="entry name" value="Cupredoxins"/>
    <property type="match status" value="1"/>
</dbReference>
<keyword evidence="4" id="KW-0732">Signal</keyword>
<feature type="chain" id="PRO_5039409090" evidence="4">
    <location>
        <begin position="24"/>
        <end position="158"/>
    </location>
</feature>
<dbReference type="Gene3D" id="2.60.40.420">
    <property type="entry name" value="Cupredoxins - blue copper proteins"/>
    <property type="match status" value="1"/>
</dbReference>
<dbReference type="GO" id="GO:0009055">
    <property type="term" value="F:electron transfer activity"/>
    <property type="evidence" value="ECO:0007669"/>
    <property type="project" value="InterPro"/>
</dbReference>
<dbReference type="InterPro" id="IPR035668">
    <property type="entry name" value="Amicyanin"/>
</dbReference>
<keyword evidence="1" id="KW-0479">Metal-binding</keyword>
<evidence type="ECO:0000256" key="4">
    <source>
        <dbReference type="SAM" id="SignalP"/>
    </source>
</evidence>
<dbReference type="PROSITE" id="PS51257">
    <property type="entry name" value="PROKAR_LIPOPROTEIN"/>
    <property type="match status" value="1"/>
</dbReference>
<reference evidence="6 7" key="1">
    <citation type="journal article" date="2016" name="Genome Announc.">
        <title>Draft Genome Sequences of Five Rapidly Growing Mycobacterium Species, M. thermoresistibile, M. fortuitum subsp. acetamidolyticum, M. canariasense, M. brisbanense, and M. novocastrense.</title>
        <authorList>
            <person name="Katahira K."/>
            <person name="Ogura Y."/>
            <person name="Gotoh Y."/>
            <person name="Hayashi T."/>
        </authorList>
    </citation>
    <scope>NUCLEOTIDE SEQUENCE [LARGE SCALE GENOMIC DNA]</scope>
    <source>
        <strain evidence="6 7">JCM6368</strain>
    </source>
</reference>
<sequence>MSRRTLVALCGAALLLSACTSTAPQQKAAPTPVFSSDVSGTPGMSGPGAGSGPTMGSMGSMTMSPPEPGHQAPMPAGPNAVNIDNFAFAPDTLTVPAGTTVTWTNHDEDPHNVVAEGGQFRSPTMGSGATFSYAFTTPGTFTYVCGIHPFMHGTVVVR</sequence>
<comment type="caution">
    <text evidence="6">The sequence shown here is derived from an EMBL/GenBank/DDBJ whole genome shotgun (WGS) entry which is preliminary data.</text>
</comment>
<dbReference type="InterPro" id="IPR052721">
    <property type="entry name" value="ET_Amicyanin"/>
</dbReference>
<feature type="compositionally biased region" description="Gly residues" evidence="3">
    <location>
        <begin position="43"/>
        <end position="53"/>
    </location>
</feature>
<reference evidence="7" key="2">
    <citation type="submission" date="2016-02" db="EMBL/GenBank/DDBJ databases">
        <title>Draft genome sequence of five rapidly growing Mycobacterium species.</title>
        <authorList>
            <person name="Katahira K."/>
            <person name="Gotou Y."/>
            <person name="Iida K."/>
            <person name="Ogura Y."/>
            <person name="Hayashi T."/>
        </authorList>
    </citation>
    <scope>NUCLEOTIDE SEQUENCE [LARGE SCALE GENOMIC DNA]</scope>
    <source>
        <strain evidence="7">JCM6368</strain>
    </source>
</reference>
<evidence type="ECO:0000256" key="2">
    <source>
        <dbReference type="ARBA" id="ARBA00023008"/>
    </source>
</evidence>
<dbReference type="PANTHER" id="PTHR36507:SF1">
    <property type="entry name" value="BLL1555 PROTEIN"/>
    <property type="match status" value="1"/>
</dbReference>
<dbReference type="RefSeq" id="WP_242413820.1">
    <property type="nucleotide sequence ID" value="NZ_BCSZ01000059.1"/>
</dbReference>
<keyword evidence="2" id="KW-0186">Copper</keyword>
<name>A0A100WVW0_MYCFO</name>
<evidence type="ECO:0000313" key="6">
    <source>
        <dbReference type="EMBL" id="GAT05418.1"/>
    </source>
</evidence>
<dbReference type="InterPro" id="IPR000923">
    <property type="entry name" value="BlueCu_1"/>
</dbReference>
<dbReference type="Pfam" id="PF00127">
    <property type="entry name" value="Copper-bind"/>
    <property type="match status" value="1"/>
</dbReference>
<gene>
    <name evidence="6" type="ORF">RMCFA_5529</name>
</gene>
<accession>A0A100WVW0</accession>
<organism evidence="6 7">
    <name type="scientific">Mycolicibacterium fortuitum subsp. acetamidolyticum</name>
    <dbReference type="NCBI Taxonomy" id="144550"/>
    <lineage>
        <taxon>Bacteria</taxon>
        <taxon>Bacillati</taxon>
        <taxon>Actinomycetota</taxon>
        <taxon>Actinomycetes</taxon>
        <taxon>Mycobacteriales</taxon>
        <taxon>Mycobacteriaceae</taxon>
        <taxon>Mycolicibacterium</taxon>
    </lineage>
</organism>
<feature type="signal peptide" evidence="4">
    <location>
        <begin position="1"/>
        <end position="23"/>
    </location>
</feature>
<dbReference type="EMBL" id="BCSZ01000059">
    <property type="protein sequence ID" value="GAT05418.1"/>
    <property type="molecule type" value="Genomic_DNA"/>
</dbReference>
<evidence type="ECO:0000256" key="1">
    <source>
        <dbReference type="ARBA" id="ARBA00022723"/>
    </source>
</evidence>
<evidence type="ECO:0000259" key="5">
    <source>
        <dbReference type="Pfam" id="PF00127"/>
    </source>
</evidence>
<feature type="region of interest" description="Disordered" evidence="3">
    <location>
        <begin position="22"/>
        <end position="72"/>
    </location>
</feature>
<feature type="domain" description="Blue (type 1) copper" evidence="5">
    <location>
        <begin position="81"/>
        <end position="157"/>
    </location>
</feature>
<evidence type="ECO:0000256" key="3">
    <source>
        <dbReference type="SAM" id="MobiDB-lite"/>
    </source>
</evidence>
<proteinExistence type="predicted"/>